<gene>
    <name evidence="2" type="ORF">M9Y10_014247</name>
</gene>
<comment type="caution">
    <text evidence="2">The sequence shown here is derived from an EMBL/GenBank/DDBJ whole genome shotgun (WGS) entry which is preliminary data.</text>
</comment>
<evidence type="ECO:0000313" key="2">
    <source>
        <dbReference type="EMBL" id="KAK8896349.1"/>
    </source>
</evidence>
<sequence>MAYLHSHGILHRDLKPSNIYHDEYCFPKISGFHLSVEIKDNDKDEYESAFIQGTPAYISPEIYNDKKYSKSSDVYSFSLILYDIMTNQKPFKINESIRELKNRICELKTRQEFKVPIPPAYRNLIERCWSEDPKDRPKFESIVDELKTNREFITESIDKEYFYEYVKYVKKIKQLKEFIQNKLWCFSEYETKINFRRIYETEEKEVSFNFDFVNIEDFTKQKLINNCDYYKIYSVLNKEKGEIYTAKKYTNKFISFGLKSFESFNKELNIILELNHPSILKFIGYSPINFKNKPKPVILTEFTSNGSLHQLLESKTILDDTKKLIIIYGIASDMSYLHSRGVILTNLSPSSIYLDDFLFPKITRLTDCMQMSIKVINDYDYYYNSEDEYYSPERMKYNIYSSAGDVYSFAVIIYQLITNEKPFSNIVTHEIFDIVVNQKILPLLKQTIPNCYRTLLVR</sequence>
<organism evidence="2 3">
    <name type="scientific">Tritrichomonas musculus</name>
    <dbReference type="NCBI Taxonomy" id="1915356"/>
    <lineage>
        <taxon>Eukaryota</taxon>
        <taxon>Metamonada</taxon>
        <taxon>Parabasalia</taxon>
        <taxon>Tritrichomonadida</taxon>
        <taxon>Tritrichomonadidae</taxon>
        <taxon>Tritrichomonas</taxon>
    </lineage>
</organism>
<dbReference type="EMBL" id="JAPFFF010000002">
    <property type="protein sequence ID" value="KAK8896349.1"/>
    <property type="molecule type" value="Genomic_DNA"/>
</dbReference>
<dbReference type="Pfam" id="PF00069">
    <property type="entry name" value="Pkinase"/>
    <property type="match status" value="2"/>
</dbReference>
<accession>A0ABR2KZ22</accession>
<feature type="domain" description="Protein kinase" evidence="1">
    <location>
        <begin position="1"/>
        <end position="153"/>
    </location>
</feature>
<dbReference type="InterPro" id="IPR000719">
    <property type="entry name" value="Prot_kinase_dom"/>
</dbReference>
<keyword evidence="3" id="KW-1185">Reference proteome</keyword>
<proteinExistence type="predicted"/>
<evidence type="ECO:0000313" key="3">
    <source>
        <dbReference type="Proteomes" id="UP001470230"/>
    </source>
</evidence>
<dbReference type="SUPFAM" id="SSF56112">
    <property type="entry name" value="Protein kinase-like (PK-like)"/>
    <property type="match status" value="2"/>
</dbReference>
<dbReference type="PANTHER" id="PTHR44329">
    <property type="entry name" value="SERINE/THREONINE-PROTEIN KINASE TNNI3K-RELATED"/>
    <property type="match status" value="1"/>
</dbReference>
<name>A0ABR2KZ22_9EUKA</name>
<dbReference type="SMART" id="SM00220">
    <property type="entry name" value="S_TKc"/>
    <property type="match status" value="1"/>
</dbReference>
<dbReference type="Gene3D" id="1.10.510.10">
    <property type="entry name" value="Transferase(Phosphotransferase) domain 1"/>
    <property type="match status" value="2"/>
</dbReference>
<dbReference type="Proteomes" id="UP001470230">
    <property type="component" value="Unassembled WGS sequence"/>
</dbReference>
<reference evidence="2 3" key="1">
    <citation type="submission" date="2024-04" db="EMBL/GenBank/DDBJ databases">
        <title>Tritrichomonas musculus Genome.</title>
        <authorList>
            <person name="Alves-Ferreira E."/>
            <person name="Grigg M."/>
            <person name="Lorenzi H."/>
            <person name="Galac M."/>
        </authorList>
    </citation>
    <scope>NUCLEOTIDE SEQUENCE [LARGE SCALE GENOMIC DNA]</scope>
    <source>
        <strain evidence="2 3">EAF2021</strain>
    </source>
</reference>
<evidence type="ECO:0000259" key="1">
    <source>
        <dbReference type="PROSITE" id="PS50011"/>
    </source>
</evidence>
<protein>
    <recommendedName>
        <fullName evidence="1">Protein kinase domain-containing protein</fullName>
    </recommendedName>
</protein>
<dbReference type="PROSITE" id="PS50011">
    <property type="entry name" value="PROTEIN_KINASE_DOM"/>
    <property type="match status" value="2"/>
</dbReference>
<dbReference type="InterPro" id="IPR051681">
    <property type="entry name" value="Ser/Thr_Kinases-Pseudokinases"/>
</dbReference>
<dbReference type="InterPro" id="IPR011009">
    <property type="entry name" value="Kinase-like_dom_sf"/>
</dbReference>
<feature type="domain" description="Protein kinase" evidence="1">
    <location>
        <begin position="218"/>
        <end position="458"/>
    </location>
</feature>